<evidence type="ECO:0000313" key="3">
    <source>
        <dbReference type="EMBL" id="MBB5354016.1"/>
    </source>
</evidence>
<keyword evidence="4" id="KW-1185">Reference proteome</keyword>
<protein>
    <submittedName>
        <fullName evidence="3">Uncharacterized protein</fullName>
    </submittedName>
</protein>
<name>A0A840VAA1_9BACT</name>
<evidence type="ECO:0000256" key="1">
    <source>
        <dbReference type="SAM" id="MobiDB-lite"/>
    </source>
</evidence>
<evidence type="ECO:0000256" key="2">
    <source>
        <dbReference type="SAM" id="SignalP"/>
    </source>
</evidence>
<dbReference type="EMBL" id="JACHFD010000071">
    <property type="protein sequence ID" value="MBB5354016.1"/>
    <property type="molecule type" value="Genomic_DNA"/>
</dbReference>
<dbReference type="PROSITE" id="PS51257">
    <property type="entry name" value="PROKAR_LIPOPROTEIN"/>
    <property type="match status" value="1"/>
</dbReference>
<keyword evidence="2" id="KW-0732">Signal</keyword>
<evidence type="ECO:0000313" key="4">
    <source>
        <dbReference type="Proteomes" id="UP000557717"/>
    </source>
</evidence>
<reference evidence="3 4" key="1">
    <citation type="submission" date="2020-08" db="EMBL/GenBank/DDBJ databases">
        <title>Genomic Encyclopedia of Type Strains, Phase IV (KMG-IV): sequencing the most valuable type-strain genomes for metagenomic binning, comparative biology and taxonomic classification.</title>
        <authorList>
            <person name="Goeker M."/>
        </authorList>
    </citation>
    <scope>NUCLEOTIDE SEQUENCE [LARGE SCALE GENOMIC DNA]</scope>
    <source>
        <strain evidence="3 4">YC6886</strain>
    </source>
</reference>
<feature type="region of interest" description="Disordered" evidence="1">
    <location>
        <begin position="151"/>
        <end position="187"/>
    </location>
</feature>
<sequence>MIRPLHAAVATVLACGACLAAPVSSDTLSVSGKVVSVIWIDRVKFESDGADGLMRSGAITPRHYVILESDSGTAEQRSQLSGLLSFGLAKWPHWSVAKAKLTEKQVMIEIPGHRIPTLIDGATVEIKNYRVTGDEWLTGAEFDELVVSGKRIEKEAEQGGAGQPATRSESDSEGDDNLQPEAEGRSR</sequence>
<gene>
    <name evidence="3" type="ORF">HNR46_004288</name>
</gene>
<feature type="chain" id="PRO_5032434022" evidence="2">
    <location>
        <begin position="21"/>
        <end position="187"/>
    </location>
</feature>
<comment type="caution">
    <text evidence="3">The sequence shown here is derived from an EMBL/GenBank/DDBJ whole genome shotgun (WGS) entry which is preliminary data.</text>
</comment>
<dbReference type="Proteomes" id="UP000557717">
    <property type="component" value="Unassembled WGS sequence"/>
</dbReference>
<dbReference type="AlphaFoldDB" id="A0A840VAA1"/>
<feature type="signal peptide" evidence="2">
    <location>
        <begin position="1"/>
        <end position="20"/>
    </location>
</feature>
<proteinExistence type="predicted"/>
<organism evidence="3 4">
    <name type="scientific">Haloferula luteola</name>
    <dbReference type="NCBI Taxonomy" id="595692"/>
    <lineage>
        <taxon>Bacteria</taxon>
        <taxon>Pseudomonadati</taxon>
        <taxon>Verrucomicrobiota</taxon>
        <taxon>Verrucomicrobiia</taxon>
        <taxon>Verrucomicrobiales</taxon>
        <taxon>Verrucomicrobiaceae</taxon>
        <taxon>Haloferula</taxon>
    </lineage>
</organism>
<dbReference type="RefSeq" id="WP_184022565.1">
    <property type="nucleotide sequence ID" value="NZ_JACHFD010000071.1"/>
</dbReference>
<accession>A0A840VAA1</accession>